<dbReference type="OrthoDB" id="9810191at2"/>
<keyword evidence="10" id="KW-0862">Zinc</keyword>
<keyword evidence="10" id="KW-0479">Metal-binding</keyword>
<dbReference type="Gene3D" id="2.170.220.10">
    <property type="match status" value="1"/>
</dbReference>
<dbReference type="GO" id="GO:0005737">
    <property type="term" value="C:cytoplasm"/>
    <property type="evidence" value="ECO:0007669"/>
    <property type="project" value="UniProtKB-SubCell"/>
</dbReference>
<gene>
    <name evidence="10" type="primary">metG</name>
    <name evidence="13" type="ORF">DCCM_3474</name>
</gene>
<dbReference type="PANTHER" id="PTHR43326:SF1">
    <property type="entry name" value="METHIONINE--TRNA LIGASE, MITOCHONDRIAL"/>
    <property type="match status" value="1"/>
</dbReference>
<feature type="binding site" evidence="10">
    <location>
        <position position="146"/>
    </location>
    <ligand>
        <name>Zn(2+)</name>
        <dbReference type="ChEBI" id="CHEBI:29105"/>
    </ligand>
</feature>
<keyword evidence="14" id="KW-1185">Reference proteome</keyword>
<dbReference type="Gene3D" id="1.10.730.10">
    <property type="entry name" value="Isoleucyl-tRNA Synthetase, Domain 1"/>
    <property type="match status" value="1"/>
</dbReference>
<organism evidence="13 14">
    <name type="scientific">Desulfocucumis palustris</name>
    <dbReference type="NCBI Taxonomy" id="1898651"/>
    <lineage>
        <taxon>Bacteria</taxon>
        <taxon>Bacillati</taxon>
        <taxon>Bacillota</taxon>
        <taxon>Clostridia</taxon>
        <taxon>Eubacteriales</taxon>
        <taxon>Desulfocucumaceae</taxon>
        <taxon>Desulfocucumis</taxon>
    </lineage>
</organism>
<dbReference type="InterPro" id="IPR013155">
    <property type="entry name" value="M/V/L/I-tRNA-synth_anticd-bd"/>
</dbReference>
<keyword evidence="4 10" id="KW-0963">Cytoplasm</keyword>
<evidence type="ECO:0000313" key="14">
    <source>
        <dbReference type="Proteomes" id="UP000239549"/>
    </source>
</evidence>
<comment type="caution">
    <text evidence="13">The sequence shown here is derived from an EMBL/GenBank/DDBJ whole genome shotgun (WGS) entry which is preliminary data.</text>
</comment>
<dbReference type="Pfam" id="PF09334">
    <property type="entry name" value="tRNA-synt_1g"/>
    <property type="match status" value="2"/>
</dbReference>
<dbReference type="FunFam" id="1.10.730.10:FF:000026">
    <property type="entry name" value="Methionine--tRNA ligase"/>
    <property type="match status" value="1"/>
</dbReference>
<dbReference type="EC" id="6.1.1.10" evidence="10"/>
<evidence type="ECO:0000256" key="10">
    <source>
        <dbReference type="HAMAP-Rule" id="MF_01228"/>
    </source>
</evidence>
<dbReference type="CDD" id="cd00814">
    <property type="entry name" value="MetRS_core"/>
    <property type="match status" value="1"/>
</dbReference>
<evidence type="ECO:0000256" key="8">
    <source>
        <dbReference type="ARBA" id="ARBA00022917"/>
    </source>
</evidence>
<dbReference type="InterPro" id="IPR015413">
    <property type="entry name" value="Methionyl/Leucyl_tRNA_Synth"/>
</dbReference>
<dbReference type="GO" id="GO:0046872">
    <property type="term" value="F:metal ion binding"/>
    <property type="evidence" value="ECO:0007669"/>
    <property type="project" value="UniProtKB-KW"/>
</dbReference>
<comment type="caution">
    <text evidence="10">Lacks conserved residue(s) required for the propagation of feature annotation.</text>
</comment>
<dbReference type="RefSeq" id="WP_104372638.1">
    <property type="nucleotide sequence ID" value="NZ_BFAV01000140.1"/>
</dbReference>
<keyword evidence="8 10" id="KW-0648">Protein biosynthesis</keyword>
<comment type="function">
    <text evidence="1 10">Is required not only for elongation of protein synthesis but also for the initiation of all mRNA translation through initiator tRNA(fMet) aminoacylation.</text>
</comment>
<accession>A0A2L2XE06</accession>
<dbReference type="InterPro" id="IPR014758">
    <property type="entry name" value="Met-tRNA_synth"/>
</dbReference>
<dbReference type="GO" id="GO:0005524">
    <property type="term" value="F:ATP binding"/>
    <property type="evidence" value="ECO:0007669"/>
    <property type="project" value="UniProtKB-UniRule"/>
</dbReference>
<evidence type="ECO:0000256" key="9">
    <source>
        <dbReference type="ARBA" id="ARBA00023146"/>
    </source>
</evidence>
<dbReference type="InterPro" id="IPR001412">
    <property type="entry name" value="aa-tRNA-synth_I_CS"/>
</dbReference>
<feature type="binding site" evidence="10">
    <location>
        <position position="149"/>
    </location>
    <ligand>
        <name>Zn(2+)</name>
        <dbReference type="ChEBI" id="CHEBI:29105"/>
    </ligand>
</feature>
<dbReference type="AlphaFoldDB" id="A0A2L2XE06"/>
<dbReference type="InterPro" id="IPR014729">
    <property type="entry name" value="Rossmann-like_a/b/a_fold"/>
</dbReference>
<dbReference type="SUPFAM" id="SSF52374">
    <property type="entry name" value="Nucleotidylyl transferase"/>
    <property type="match status" value="1"/>
</dbReference>
<dbReference type="CDD" id="cd07957">
    <property type="entry name" value="Anticodon_Ia_Met"/>
    <property type="match status" value="1"/>
</dbReference>
<evidence type="ECO:0000259" key="11">
    <source>
        <dbReference type="Pfam" id="PF08264"/>
    </source>
</evidence>
<evidence type="ECO:0000259" key="12">
    <source>
        <dbReference type="Pfam" id="PF09334"/>
    </source>
</evidence>
<name>A0A2L2XE06_9FIRM</name>
<dbReference type="InterPro" id="IPR041872">
    <property type="entry name" value="Anticodon_Met"/>
</dbReference>
<dbReference type="PRINTS" id="PR01041">
    <property type="entry name" value="TRNASYNTHMET"/>
</dbReference>
<evidence type="ECO:0000313" key="13">
    <source>
        <dbReference type="EMBL" id="GBF34362.1"/>
    </source>
</evidence>
<dbReference type="EMBL" id="BFAV01000140">
    <property type="protein sequence ID" value="GBF34362.1"/>
    <property type="molecule type" value="Genomic_DNA"/>
</dbReference>
<reference evidence="14" key="1">
    <citation type="submission" date="2018-02" db="EMBL/GenBank/DDBJ databases">
        <title>Genome sequence of Desulfocucumis palustris strain NAW-5.</title>
        <authorList>
            <person name="Watanabe M."/>
            <person name="Kojima H."/>
            <person name="Fukui M."/>
        </authorList>
    </citation>
    <scope>NUCLEOTIDE SEQUENCE [LARGE SCALE GENOMIC DNA]</scope>
    <source>
        <strain evidence="14">NAW-5</strain>
    </source>
</reference>
<keyword evidence="7 10" id="KW-0067">ATP-binding</keyword>
<dbReference type="GO" id="GO:0006431">
    <property type="term" value="P:methionyl-tRNA aminoacylation"/>
    <property type="evidence" value="ECO:0007669"/>
    <property type="project" value="UniProtKB-UniRule"/>
</dbReference>
<feature type="short sequence motif" description="'KMSKS' region" evidence="10">
    <location>
        <begin position="298"/>
        <end position="302"/>
    </location>
</feature>
<dbReference type="GO" id="GO:0004825">
    <property type="term" value="F:methionine-tRNA ligase activity"/>
    <property type="evidence" value="ECO:0007669"/>
    <property type="project" value="UniProtKB-UniRule"/>
</dbReference>
<comment type="catalytic activity">
    <reaction evidence="10">
        <text>tRNA(Met) + L-methionine + ATP = L-methionyl-tRNA(Met) + AMP + diphosphate</text>
        <dbReference type="Rhea" id="RHEA:13481"/>
        <dbReference type="Rhea" id="RHEA-COMP:9667"/>
        <dbReference type="Rhea" id="RHEA-COMP:9698"/>
        <dbReference type="ChEBI" id="CHEBI:30616"/>
        <dbReference type="ChEBI" id="CHEBI:33019"/>
        <dbReference type="ChEBI" id="CHEBI:57844"/>
        <dbReference type="ChEBI" id="CHEBI:78442"/>
        <dbReference type="ChEBI" id="CHEBI:78530"/>
        <dbReference type="ChEBI" id="CHEBI:456215"/>
        <dbReference type="EC" id="6.1.1.10"/>
    </reaction>
</comment>
<evidence type="ECO:0000256" key="6">
    <source>
        <dbReference type="ARBA" id="ARBA00022741"/>
    </source>
</evidence>
<keyword evidence="5 10" id="KW-0436">Ligase</keyword>
<evidence type="ECO:0000256" key="5">
    <source>
        <dbReference type="ARBA" id="ARBA00022598"/>
    </source>
</evidence>
<keyword evidence="6 10" id="KW-0547">Nucleotide-binding</keyword>
<protein>
    <recommendedName>
        <fullName evidence="10">Methionine--tRNA ligase</fullName>
        <ecNumber evidence="10">6.1.1.10</ecNumber>
    </recommendedName>
    <alternativeName>
        <fullName evidence="10">Methionyl-tRNA synthetase</fullName>
        <shortName evidence="10">MetRS</shortName>
    </alternativeName>
</protein>
<dbReference type="NCBIfam" id="NF008900">
    <property type="entry name" value="PRK12267.1"/>
    <property type="match status" value="1"/>
</dbReference>
<feature type="domain" description="Methionyl/Valyl/Leucyl/Isoleucyl-tRNA synthetase anticodon-binding" evidence="11">
    <location>
        <begin position="383"/>
        <end position="474"/>
    </location>
</feature>
<dbReference type="InterPro" id="IPR009080">
    <property type="entry name" value="tRNAsynth_Ia_anticodon-bd"/>
</dbReference>
<dbReference type="Proteomes" id="UP000239549">
    <property type="component" value="Unassembled WGS sequence"/>
</dbReference>
<dbReference type="Gene3D" id="3.40.50.620">
    <property type="entry name" value="HUPs"/>
    <property type="match status" value="1"/>
</dbReference>
<feature type="domain" description="Methionyl/Leucyl tRNA synthetase" evidence="12">
    <location>
        <begin position="8"/>
        <end position="150"/>
    </location>
</feature>
<dbReference type="PROSITE" id="PS00178">
    <property type="entry name" value="AA_TRNA_LIGASE_I"/>
    <property type="match status" value="1"/>
</dbReference>
<comment type="similarity">
    <text evidence="3 10">Belongs to the class-I aminoacyl-tRNA synthetase family. MetG type 2A subfamily.</text>
</comment>
<proteinExistence type="inferred from homology"/>
<feature type="short sequence motif" description="'HIGH' region" evidence="10">
    <location>
        <begin position="14"/>
        <end position="24"/>
    </location>
</feature>
<dbReference type="Pfam" id="PF08264">
    <property type="entry name" value="Anticodon_1"/>
    <property type="match status" value="1"/>
</dbReference>
<evidence type="ECO:0000256" key="3">
    <source>
        <dbReference type="ARBA" id="ARBA00006590"/>
    </source>
</evidence>
<comment type="subcellular location">
    <subcellularLocation>
        <location evidence="2 10">Cytoplasm</location>
    </subcellularLocation>
</comment>
<keyword evidence="9 10" id="KW-0030">Aminoacyl-tRNA synthetase</keyword>
<sequence>MSKGNTFYITTPIYYPSDNLHIGHAYTTVAADAMARFKRLTGHEVWFLTGTDEHGQKIERVSRAKNSTPQEYVDGIVAGIKDLWSKLEISNNDFIRTTEERHKKVVSAIFQRLYDQGDIYKASYQGWYCTPCEAFWTESRLENGNCPDCGRGVELLQEESYFFRMSKYADRLLKHIEDNPEFIQPVSRRNEMISFIKSGLEDLCVSRTTFDWGIPVPFDSKHVIYVWVDALSNYISALGYGTENDGLYKKFWPADVHLMAKDIVRFHSIIWPIILMAVDLPLPRQVLAHGWLLLDSGKMSKSKGNVVNPWLLIDKYGVDAIRYYLIRELPFGSDGYYSEEALVNRINKDLANDLGNLVSRTLGMVQKYFKGHLRAPGPAEGPDRELSGLAAETPAAVEELMEKRELSNALGALWRLVSRANKYVDETSPWVLAKDPEKEERLGTVLYNLAESVRFITVLASPFMPLMAPRVWPMLGIADRPDLHTWESLRWGKLPGAIQLGRGEALFPRIDPATLE</sequence>
<feature type="domain" description="Methionyl/Leucyl tRNA synthetase" evidence="12">
    <location>
        <begin position="151"/>
        <end position="362"/>
    </location>
</feature>
<dbReference type="InterPro" id="IPR033911">
    <property type="entry name" value="MetRS_core"/>
</dbReference>
<evidence type="ECO:0000256" key="4">
    <source>
        <dbReference type="ARBA" id="ARBA00022490"/>
    </source>
</evidence>
<evidence type="ECO:0000256" key="2">
    <source>
        <dbReference type="ARBA" id="ARBA00004496"/>
    </source>
</evidence>
<comment type="subunit">
    <text evidence="10">Monomer.</text>
</comment>
<comment type="cofactor">
    <cofactor evidence="10">
        <name>Zn(2+)</name>
        <dbReference type="ChEBI" id="CHEBI:29105"/>
    </cofactor>
    <text evidence="10">Binds 1 zinc ion per subunit.</text>
</comment>
<feature type="binding site" evidence="10">
    <location>
        <position position="129"/>
    </location>
    <ligand>
        <name>Zn(2+)</name>
        <dbReference type="ChEBI" id="CHEBI:29105"/>
    </ligand>
</feature>
<dbReference type="InterPro" id="IPR023457">
    <property type="entry name" value="Met-tRNA_synth_2"/>
</dbReference>
<dbReference type="HAMAP" id="MF_01228">
    <property type="entry name" value="Met_tRNA_synth_type2"/>
    <property type="match status" value="1"/>
</dbReference>
<feature type="binding site" evidence="10">
    <location>
        <position position="132"/>
    </location>
    <ligand>
        <name>Zn(2+)</name>
        <dbReference type="ChEBI" id="CHEBI:29105"/>
    </ligand>
</feature>
<dbReference type="NCBIfam" id="TIGR00398">
    <property type="entry name" value="metG"/>
    <property type="match status" value="1"/>
</dbReference>
<dbReference type="PANTHER" id="PTHR43326">
    <property type="entry name" value="METHIONYL-TRNA SYNTHETASE"/>
    <property type="match status" value="1"/>
</dbReference>
<dbReference type="SUPFAM" id="SSF47323">
    <property type="entry name" value="Anticodon-binding domain of a subclass of class I aminoacyl-tRNA synthetases"/>
    <property type="match status" value="1"/>
</dbReference>
<dbReference type="FunFam" id="2.170.220.10:FF:000002">
    <property type="entry name" value="Methionine--tRNA ligase"/>
    <property type="match status" value="1"/>
</dbReference>
<evidence type="ECO:0000256" key="1">
    <source>
        <dbReference type="ARBA" id="ARBA00003314"/>
    </source>
</evidence>
<evidence type="ECO:0000256" key="7">
    <source>
        <dbReference type="ARBA" id="ARBA00022840"/>
    </source>
</evidence>